<evidence type="ECO:0000259" key="3">
    <source>
        <dbReference type="PROSITE" id="PS51371"/>
    </source>
</evidence>
<reference evidence="4 5" key="1">
    <citation type="submission" date="2020-04" db="EMBL/GenBank/DDBJ databases">
        <title>MicrobeNet Type strains.</title>
        <authorList>
            <person name="Nicholson A.C."/>
        </authorList>
    </citation>
    <scope>NUCLEOTIDE SEQUENCE [LARGE SCALE GENOMIC DNA]</scope>
    <source>
        <strain evidence="4 5">DSM 44956</strain>
    </source>
</reference>
<dbReference type="Proteomes" id="UP000540698">
    <property type="component" value="Unassembled WGS sequence"/>
</dbReference>
<dbReference type="InterPro" id="IPR000644">
    <property type="entry name" value="CBS_dom"/>
</dbReference>
<feature type="domain" description="CBS" evidence="3">
    <location>
        <begin position="8"/>
        <end position="65"/>
    </location>
</feature>
<dbReference type="EMBL" id="JAAXOS010000010">
    <property type="protein sequence ID" value="NKY28792.1"/>
    <property type="molecule type" value="Genomic_DNA"/>
</dbReference>
<dbReference type="PROSITE" id="PS51371">
    <property type="entry name" value="CBS"/>
    <property type="match status" value="2"/>
</dbReference>
<organism evidence="4 5">
    <name type="scientific">Nocardia gamkensis</name>
    <dbReference type="NCBI Taxonomy" id="352869"/>
    <lineage>
        <taxon>Bacteria</taxon>
        <taxon>Bacillati</taxon>
        <taxon>Actinomycetota</taxon>
        <taxon>Actinomycetes</taxon>
        <taxon>Mycobacteriales</taxon>
        <taxon>Nocardiaceae</taxon>
        <taxon>Nocardia</taxon>
    </lineage>
</organism>
<dbReference type="Gene3D" id="3.10.580.10">
    <property type="entry name" value="CBS-domain"/>
    <property type="match status" value="1"/>
</dbReference>
<proteinExistence type="predicted"/>
<protein>
    <submittedName>
        <fullName evidence="4">CBS domain-containing protein</fullName>
    </submittedName>
</protein>
<dbReference type="Pfam" id="PF00571">
    <property type="entry name" value="CBS"/>
    <property type="match status" value="2"/>
</dbReference>
<keyword evidence="1 2" id="KW-0129">CBS domain</keyword>
<evidence type="ECO:0000313" key="4">
    <source>
        <dbReference type="EMBL" id="NKY28792.1"/>
    </source>
</evidence>
<dbReference type="PANTHER" id="PTHR43080:SF2">
    <property type="entry name" value="CBS DOMAIN-CONTAINING PROTEIN"/>
    <property type="match status" value="1"/>
</dbReference>
<evidence type="ECO:0000313" key="5">
    <source>
        <dbReference type="Proteomes" id="UP000540698"/>
    </source>
</evidence>
<keyword evidence="5" id="KW-1185">Reference proteome</keyword>
<dbReference type="PANTHER" id="PTHR43080">
    <property type="entry name" value="CBS DOMAIN-CONTAINING PROTEIN CBSX3, MITOCHONDRIAL"/>
    <property type="match status" value="1"/>
</dbReference>
<feature type="domain" description="CBS" evidence="3">
    <location>
        <begin position="73"/>
        <end position="131"/>
    </location>
</feature>
<dbReference type="SMART" id="SM00116">
    <property type="entry name" value="CBS"/>
    <property type="match status" value="2"/>
</dbReference>
<sequence length="139" mass="14753">MTTARDIMTANVECVRSSDTVVAAAQRMAELNVGALPICGEDDKLKGMLTDRDIVVEVIAQRKDPLGVDAGELGGGELVTVEADDDVRKVMSVMSQHQVRRVPVLEQGRLVGIIAQADVATAVDNTRSGSTVEAISTDF</sequence>
<dbReference type="CDD" id="cd04622">
    <property type="entry name" value="CBS_pair_HRP1_like"/>
    <property type="match status" value="1"/>
</dbReference>
<comment type="caution">
    <text evidence="4">The sequence shown here is derived from an EMBL/GenBank/DDBJ whole genome shotgun (WGS) entry which is preliminary data.</text>
</comment>
<dbReference type="InterPro" id="IPR051257">
    <property type="entry name" value="Diverse_CBS-Domain"/>
</dbReference>
<dbReference type="InterPro" id="IPR046342">
    <property type="entry name" value="CBS_dom_sf"/>
</dbReference>
<evidence type="ECO:0000256" key="1">
    <source>
        <dbReference type="ARBA" id="ARBA00023122"/>
    </source>
</evidence>
<evidence type="ECO:0000256" key="2">
    <source>
        <dbReference type="PROSITE-ProRule" id="PRU00703"/>
    </source>
</evidence>
<dbReference type="SUPFAM" id="SSF54631">
    <property type="entry name" value="CBS-domain pair"/>
    <property type="match status" value="1"/>
</dbReference>
<gene>
    <name evidence="4" type="ORF">HGB38_21610</name>
</gene>
<dbReference type="RefSeq" id="WP_062969105.1">
    <property type="nucleotide sequence ID" value="NZ_JAAXOS010000010.1"/>
</dbReference>
<name>A0A7X6R4X5_9NOCA</name>
<accession>A0A7X6R4X5</accession>
<dbReference type="AlphaFoldDB" id="A0A7X6R4X5"/>